<organism evidence="2 3">
    <name type="scientific">Legionella massiliensis</name>
    <dbReference type="NCBI Taxonomy" id="1034943"/>
    <lineage>
        <taxon>Bacteria</taxon>
        <taxon>Pseudomonadati</taxon>
        <taxon>Pseudomonadota</taxon>
        <taxon>Gammaproteobacteria</taxon>
        <taxon>Legionellales</taxon>
        <taxon>Legionellaceae</taxon>
        <taxon>Legionella</taxon>
    </lineage>
</organism>
<feature type="compositionally biased region" description="Acidic residues" evidence="1">
    <location>
        <begin position="118"/>
        <end position="129"/>
    </location>
</feature>
<dbReference type="STRING" id="1034943.BN59_02141"/>
<dbReference type="RefSeq" id="WP_043874314.1">
    <property type="nucleotide sequence ID" value="NZ_CCVW01000002.1"/>
</dbReference>
<feature type="region of interest" description="Disordered" evidence="1">
    <location>
        <begin position="42"/>
        <end position="136"/>
    </location>
</feature>
<evidence type="ECO:0000313" key="3">
    <source>
        <dbReference type="Proteomes" id="UP000044071"/>
    </source>
</evidence>
<dbReference type="Proteomes" id="UP000044071">
    <property type="component" value="Unassembled WGS sequence"/>
</dbReference>
<sequence length="136" mass="15584">MNECLKIRDGRENYNQLFSNLRKSVDAPLELSSPLYQENILSSTPIPNTHYRKPPIKATPDQPPPQTHVWIKTAPHMEHHSLHPNHDDAEKDISLTQSTKTRVHDLTSSEPLPRDNSNDDEEEDDDSEGENPLYHS</sequence>
<keyword evidence="3" id="KW-1185">Reference proteome</keyword>
<dbReference type="AlphaFoldDB" id="A0A078L1A5"/>
<proteinExistence type="predicted"/>
<protein>
    <submittedName>
        <fullName evidence="2">Uncharacterized protein</fullName>
    </submittedName>
</protein>
<accession>A0A078L1A5</accession>
<evidence type="ECO:0000256" key="1">
    <source>
        <dbReference type="SAM" id="MobiDB-lite"/>
    </source>
</evidence>
<feature type="compositionally biased region" description="Basic and acidic residues" evidence="1">
    <location>
        <begin position="102"/>
        <end position="117"/>
    </location>
</feature>
<feature type="compositionally biased region" description="Basic and acidic residues" evidence="1">
    <location>
        <begin position="75"/>
        <end position="93"/>
    </location>
</feature>
<evidence type="ECO:0000313" key="2">
    <source>
        <dbReference type="EMBL" id="CDZ77848.1"/>
    </source>
</evidence>
<name>A0A078L1A5_9GAMM</name>
<gene>
    <name evidence="2" type="ORF">BN59_02141</name>
</gene>
<dbReference type="EMBL" id="CCSB01000002">
    <property type="protein sequence ID" value="CDZ77848.1"/>
    <property type="molecule type" value="Genomic_DNA"/>
</dbReference>
<reference evidence="2 3" key="1">
    <citation type="submission" date="2014-06" db="EMBL/GenBank/DDBJ databases">
        <authorList>
            <person name="Urmite Genomes Urmite Genomes"/>
        </authorList>
    </citation>
    <scope>NUCLEOTIDE SEQUENCE [LARGE SCALE GENOMIC DNA]</scope>
</reference>